<gene>
    <name evidence="2" type="ORF">BHM03_00011817</name>
</gene>
<evidence type="ECO:0000256" key="1">
    <source>
        <dbReference type="SAM" id="MobiDB-lite"/>
    </source>
</evidence>
<dbReference type="Proteomes" id="UP000290560">
    <property type="component" value="Unassembled WGS sequence"/>
</dbReference>
<feature type="region of interest" description="Disordered" evidence="1">
    <location>
        <begin position="31"/>
        <end position="53"/>
    </location>
</feature>
<reference evidence="2" key="1">
    <citation type="journal article" date="2018" name="Data Brief">
        <title>Genome sequence data from 17 accessions of Ensete ventricosum, a staple food crop for millions in Ethiopia.</title>
        <authorList>
            <person name="Yemataw Z."/>
            <person name="Muzemil S."/>
            <person name="Ambachew D."/>
            <person name="Tripathi L."/>
            <person name="Tesfaye K."/>
            <person name="Chala A."/>
            <person name="Farbos A."/>
            <person name="O'Neill P."/>
            <person name="Moore K."/>
            <person name="Grant M."/>
            <person name="Studholme D.J."/>
        </authorList>
    </citation>
    <scope>NUCLEOTIDE SEQUENCE [LARGE SCALE GENOMIC DNA]</scope>
    <source>
        <tissue evidence="2">Leaf</tissue>
    </source>
</reference>
<sequence>MYASSLPWPNDLATRSQSLVGPSVGRRCVPLQEDPGRAVGARSSPSDDQYLTRCQPPTIRSTIGWSTYRIGSAMPPAVDCQGHYSLVGSTRLLCHATSRLLSRALFAGQPNTFALPCHQPPVACYQGLCRLTTGLPIDPPEVRSPPDVAEP</sequence>
<dbReference type="EMBL" id="KV875653">
    <property type="protein sequence ID" value="RZR72262.1"/>
    <property type="molecule type" value="Genomic_DNA"/>
</dbReference>
<evidence type="ECO:0000313" key="2">
    <source>
        <dbReference type="EMBL" id="RZR72262.1"/>
    </source>
</evidence>
<accession>A0A445MDB7</accession>
<name>A0A445MDB7_ENSVE</name>
<proteinExistence type="predicted"/>
<organism evidence="2">
    <name type="scientific">Ensete ventricosum</name>
    <name type="common">Abyssinian banana</name>
    <name type="synonym">Musa ensete</name>
    <dbReference type="NCBI Taxonomy" id="4639"/>
    <lineage>
        <taxon>Eukaryota</taxon>
        <taxon>Viridiplantae</taxon>
        <taxon>Streptophyta</taxon>
        <taxon>Embryophyta</taxon>
        <taxon>Tracheophyta</taxon>
        <taxon>Spermatophyta</taxon>
        <taxon>Magnoliopsida</taxon>
        <taxon>Liliopsida</taxon>
        <taxon>Zingiberales</taxon>
        <taxon>Musaceae</taxon>
        <taxon>Ensete</taxon>
    </lineage>
</organism>
<dbReference type="AlphaFoldDB" id="A0A445MDB7"/>
<protein>
    <submittedName>
        <fullName evidence="2">Uncharacterized protein</fullName>
    </submittedName>
</protein>